<sequence length="82" mass="8804">MRGRFMGGLQGELGVVQIGVKPFDKALVKVSFGHQKRMPERSRGAEDGANHRYAVIPAQAGIQSVETVAIVSSTAVFKKGFC</sequence>
<dbReference type="AlphaFoldDB" id="A0A9W6K9A0"/>
<reference evidence="1" key="2">
    <citation type="submission" date="2023-01" db="EMBL/GenBank/DDBJ databases">
        <authorList>
            <person name="Sun Q."/>
            <person name="Evtushenko L."/>
        </authorList>
    </citation>
    <scope>NUCLEOTIDE SEQUENCE</scope>
    <source>
        <strain evidence="1">VKM B-2935</strain>
    </source>
</reference>
<evidence type="ECO:0000313" key="2">
    <source>
        <dbReference type="Proteomes" id="UP001143328"/>
    </source>
</evidence>
<dbReference type="EMBL" id="BSFN01000005">
    <property type="protein sequence ID" value="GLK89318.1"/>
    <property type="molecule type" value="Genomic_DNA"/>
</dbReference>
<accession>A0A9W6K9A0</accession>
<organism evidence="1 2">
    <name type="scientific">Pseudomonas turukhanskensis</name>
    <dbReference type="NCBI Taxonomy" id="1806536"/>
    <lineage>
        <taxon>Bacteria</taxon>
        <taxon>Pseudomonadati</taxon>
        <taxon>Pseudomonadota</taxon>
        <taxon>Gammaproteobacteria</taxon>
        <taxon>Pseudomonadales</taxon>
        <taxon>Pseudomonadaceae</taxon>
        <taxon>Pseudomonas</taxon>
    </lineage>
</organism>
<reference evidence="1" key="1">
    <citation type="journal article" date="2014" name="Int. J. Syst. Evol. Microbiol.">
        <title>Complete genome sequence of Corynebacterium casei LMG S-19264T (=DSM 44701T), isolated from a smear-ripened cheese.</title>
        <authorList>
            <consortium name="US DOE Joint Genome Institute (JGI-PGF)"/>
            <person name="Walter F."/>
            <person name="Albersmeier A."/>
            <person name="Kalinowski J."/>
            <person name="Ruckert C."/>
        </authorList>
    </citation>
    <scope>NUCLEOTIDE SEQUENCE</scope>
    <source>
        <strain evidence="1">VKM B-2935</strain>
    </source>
</reference>
<dbReference type="Proteomes" id="UP001143328">
    <property type="component" value="Unassembled WGS sequence"/>
</dbReference>
<keyword evidence="2" id="KW-1185">Reference proteome</keyword>
<comment type="caution">
    <text evidence="1">The sequence shown here is derived from an EMBL/GenBank/DDBJ whole genome shotgun (WGS) entry which is preliminary data.</text>
</comment>
<proteinExistence type="predicted"/>
<evidence type="ECO:0000313" key="1">
    <source>
        <dbReference type="EMBL" id="GLK89318.1"/>
    </source>
</evidence>
<name>A0A9W6K9A0_9PSED</name>
<gene>
    <name evidence="1" type="ORF">GCM10017655_23800</name>
</gene>
<protein>
    <submittedName>
        <fullName evidence="1">Uncharacterized protein</fullName>
    </submittedName>
</protein>